<evidence type="ECO:0000313" key="2">
    <source>
        <dbReference type="EMBL" id="RMZ57781.1"/>
    </source>
</evidence>
<comment type="caution">
    <text evidence="2">The sequence shown here is derived from an EMBL/GenBank/DDBJ whole genome shotgun (WGS) entry which is preliminary data.</text>
</comment>
<accession>A0A3M7L4W5</accession>
<evidence type="ECO:0008006" key="4">
    <source>
        <dbReference type="Google" id="ProtNLM"/>
    </source>
</evidence>
<reference evidence="3" key="1">
    <citation type="journal article" date="2018" name="Algal Res.">
        <title>Characterization of plant carbon substrate utilization by Auxenochlorella protothecoides.</title>
        <authorList>
            <person name="Vogler B.W."/>
            <person name="Starkenburg S.R."/>
            <person name="Sudasinghe N."/>
            <person name="Schambach J.Y."/>
            <person name="Rollin J.A."/>
            <person name="Pattathil S."/>
            <person name="Barry A.N."/>
        </authorList>
    </citation>
    <scope>NUCLEOTIDE SEQUENCE [LARGE SCALE GENOMIC DNA]</scope>
    <source>
        <strain evidence="3">UTEX 25</strain>
    </source>
</reference>
<dbReference type="Proteomes" id="UP000279271">
    <property type="component" value="Unassembled WGS sequence"/>
</dbReference>
<dbReference type="Gene3D" id="1.25.10.10">
    <property type="entry name" value="Leucine-rich Repeat Variant"/>
    <property type="match status" value="1"/>
</dbReference>
<sequence>SAKLLGVLIGAAPKLVLPYTSPILACLVTQLGADRGAPGHDPGAAGHEGRLGGSAAAKGARPDDGFELFVLMTLGELARVAGSRLQPEVGKVLPLIIAAIQEDGSAAKRLVAVNTLGQVVENTGCVLEPYRMFPQLLGILLRMLNEGGPIVKREVM</sequence>
<dbReference type="InterPro" id="IPR016024">
    <property type="entry name" value="ARM-type_fold"/>
</dbReference>
<protein>
    <recommendedName>
        <fullName evidence="4">Serine/threonine-protein kinase TOR</fullName>
    </recommendedName>
</protein>
<organism evidence="2 3">
    <name type="scientific">Auxenochlorella protothecoides</name>
    <name type="common">Green microalga</name>
    <name type="synonym">Chlorella protothecoides</name>
    <dbReference type="NCBI Taxonomy" id="3075"/>
    <lineage>
        <taxon>Eukaryota</taxon>
        <taxon>Viridiplantae</taxon>
        <taxon>Chlorophyta</taxon>
        <taxon>core chlorophytes</taxon>
        <taxon>Trebouxiophyceae</taxon>
        <taxon>Chlorellales</taxon>
        <taxon>Chlorellaceae</taxon>
        <taxon>Auxenochlorella</taxon>
    </lineage>
</organism>
<evidence type="ECO:0000256" key="1">
    <source>
        <dbReference type="SAM" id="MobiDB-lite"/>
    </source>
</evidence>
<gene>
    <name evidence="2" type="ORF">APUTEX25_000625</name>
</gene>
<dbReference type="InterPro" id="IPR011989">
    <property type="entry name" value="ARM-like"/>
</dbReference>
<dbReference type="EMBL" id="QOKY01000069">
    <property type="protein sequence ID" value="RMZ57781.1"/>
    <property type="molecule type" value="Genomic_DNA"/>
</dbReference>
<feature type="non-terminal residue" evidence="2">
    <location>
        <position position="156"/>
    </location>
</feature>
<feature type="region of interest" description="Disordered" evidence="1">
    <location>
        <begin position="38"/>
        <end position="58"/>
    </location>
</feature>
<evidence type="ECO:0000313" key="3">
    <source>
        <dbReference type="Proteomes" id="UP000279271"/>
    </source>
</evidence>
<feature type="non-terminal residue" evidence="2">
    <location>
        <position position="1"/>
    </location>
</feature>
<proteinExistence type="predicted"/>
<dbReference type="SUPFAM" id="SSF48371">
    <property type="entry name" value="ARM repeat"/>
    <property type="match status" value="1"/>
</dbReference>
<dbReference type="AlphaFoldDB" id="A0A3M7L4W5"/>
<name>A0A3M7L4W5_AUXPR</name>